<sequence length="739" mass="83260">MRLILFIIALLSGGASANDFDSVFESRKSWFDERGLLDNAYQANGKPQYINALIDADSPYLLSHALQPVDWVQWQPLFEHDFASGNKLIFISIGYETCHWCHVMAQESFNSEAVAAVLNQHFVSIKVDREQWPLVDNRYKLALELLKGEAGWPINVVLTPQGKVLWADSYLPASQFTKVINALSQRWQTNPNALQTVAAGISARLEAPFSSTTSNDLDPHIVITELNAKRLVALEEEASSGGPRFLREYWLLGLLEQYLDGGEQRILEVVKRHVDGILLSPTYDAVDGGFHRYAVDGNWLQPHFEKMLYTQAFMIKVLARLYLITDEIQYLAAMEQTIAWVDHSLYQSHGRSSAMSAISGGEEGSYYRFVSTDQSLLSESGFNYYANSKPSLAALAALGIDWRNNQFHQKLVARRHQNVAPLVDEKVIVSWNAMYIDALVDAYQVTSKKQFLESAIQIADHLWAAARSNNVLYRIVFQGRPSIEATYEDYAWFASALLKLSLYETVYQSDLSKSTSFQKASESDFKARATWLLDLLSKSYRYETLKTLAQDGELPSVYSSVYKAMALGYESLGNKQYRMTAKQLIKKHSVKNDDIQDNYSFWAAIFKQTNHLSLRASYFAKGRGKVTVSRYGPDLVVELYLVPGWHVNANPSANEKLIATEIDVVSHKGFFVADYPSPTLHKLSFSQSLLKLYEGRTRIELSAKSSSSGNTKGPIKVKVRLQACSDKLCLLPEIITLVL</sequence>
<evidence type="ECO:0000313" key="4">
    <source>
        <dbReference type="Proteomes" id="UP000095230"/>
    </source>
</evidence>
<dbReference type="InterPro" id="IPR036249">
    <property type="entry name" value="Thioredoxin-like_sf"/>
</dbReference>
<protein>
    <recommendedName>
        <fullName evidence="2">Spermatogenesis-associated protein 20-like TRX domain-containing protein</fullName>
    </recommendedName>
</protein>
<feature type="signal peptide" evidence="1">
    <location>
        <begin position="1"/>
        <end position="17"/>
    </location>
</feature>
<dbReference type="RefSeq" id="WP_069670715.1">
    <property type="nucleotide sequence ID" value="NZ_MCBT01000018.1"/>
</dbReference>
<feature type="chain" id="PRO_5009179246" description="Spermatogenesis-associated protein 20-like TRX domain-containing protein" evidence="1">
    <location>
        <begin position="18"/>
        <end position="739"/>
    </location>
</feature>
<dbReference type="PANTHER" id="PTHR42899">
    <property type="entry name" value="SPERMATOGENESIS-ASSOCIATED PROTEIN 20"/>
    <property type="match status" value="1"/>
</dbReference>
<dbReference type="OrthoDB" id="9762614at2"/>
<keyword evidence="1" id="KW-0732">Signal</keyword>
<reference evidence="3 4" key="1">
    <citation type="submission" date="2016-07" db="EMBL/GenBank/DDBJ databases">
        <title>Whole-genome of two Shewanella species isolated from a digestive organ of sea cucumber Apostichopus japonicus Selenka 1867.</title>
        <authorList>
            <person name="Hong H.-H."/>
            <person name="Choi H."/>
            <person name="Cheon S."/>
            <person name="Oh J.-S."/>
            <person name="Lee H.-G."/>
            <person name="Park C."/>
        </authorList>
    </citation>
    <scope>NUCLEOTIDE SEQUENCE [LARGE SCALE GENOMIC DNA]</scope>
    <source>
        <strain evidence="3 4">CSB03KR</strain>
    </source>
</reference>
<accession>A0A1E5IVJ3</accession>
<comment type="caution">
    <text evidence="3">The sequence shown here is derived from an EMBL/GenBank/DDBJ whole genome shotgun (WGS) entry which is preliminary data.</text>
</comment>
<dbReference type="InterPro" id="IPR008928">
    <property type="entry name" value="6-hairpin_glycosidase_sf"/>
</dbReference>
<dbReference type="Pfam" id="PF03190">
    <property type="entry name" value="Thioredox_DsbH"/>
    <property type="match status" value="1"/>
</dbReference>
<evidence type="ECO:0000256" key="1">
    <source>
        <dbReference type="SAM" id="SignalP"/>
    </source>
</evidence>
<dbReference type="InterPro" id="IPR024705">
    <property type="entry name" value="Ssp411"/>
</dbReference>
<dbReference type="PANTHER" id="PTHR42899:SF1">
    <property type="entry name" value="SPERMATOGENESIS-ASSOCIATED PROTEIN 20"/>
    <property type="match status" value="1"/>
</dbReference>
<name>A0A1E5IVJ3_SHECO</name>
<dbReference type="GO" id="GO:0005975">
    <property type="term" value="P:carbohydrate metabolic process"/>
    <property type="evidence" value="ECO:0007669"/>
    <property type="project" value="InterPro"/>
</dbReference>
<dbReference type="Gene3D" id="1.50.10.20">
    <property type="match status" value="1"/>
</dbReference>
<dbReference type="InterPro" id="IPR004879">
    <property type="entry name" value="Ssp411-like_TRX"/>
</dbReference>
<dbReference type="SUPFAM" id="SSF52833">
    <property type="entry name" value="Thioredoxin-like"/>
    <property type="match status" value="1"/>
</dbReference>
<dbReference type="STRING" id="23.BEL05_18945"/>
<dbReference type="Proteomes" id="UP000095230">
    <property type="component" value="Unassembled WGS sequence"/>
</dbReference>
<proteinExistence type="predicted"/>
<organism evidence="3 4">
    <name type="scientific">Shewanella colwelliana</name>
    <name type="common">Alteromonas colwelliana</name>
    <dbReference type="NCBI Taxonomy" id="23"/>
    <lineage>
        <taxon>Bacteria</taxon>
        <taxon>Pseudomonadati</taxon>
        <taxon>Pseudomonadota</taxon>
        <taxon>Gammaproteobacteria</taxon>
        <taxon>Alteromonadales</taxon>
        <taxon>Shewanellaceae</taxon>
        <taxon>Shewanella</taxon>
    </lineage>
</organism>
<evidence type="ECO:0000313" key="3">
    <source>
        <dbReference type="EMBL" id="OEG74516.1"/>
    </source>
</evidence>
<dbReference type="SUPFAM" id="SSF48208">
    <property type="entry name" value="Six-hairpin glycosidases"/>
    <property type="match status" value="1"/>
</dbReference>
<dbReference type="AlphaFoldDB" id="A0A1E5IVJ3"/>
<evidence type="ECO:0000259" key="2">
    <source>
        <dbReference type="Pfam" id="PF03190"/>
    </source>
</evidence>
<gene>
    <name evidence="3" type="ORF">BEL05_18945</name>
</gene>
<feature type="domain" description="Spermatogenesis-associated protein 20-like TRX" evidence="2">
    <location>
        <begin position="51"/>
        <end position="205"/>
    </location>
</feature>
<dbReference type="Gene3D" id="3.40.30.10">
    <property type="entry name" value="Glutaredoxin"/>
    <property type="match status" value="1"/>
</dbReference>
<dbReference type="EMBL" id="MCBT01000018">
    <property type="protein sequence ID" value="OEG74516.1"/>
    <property type="molecule type" value="Genomic_DNA"/>
</dbReference>